<dbReference type="InParanoid" id="G4ZLK1"/>
<feature type="signal peptide" evidence="1">
    <location>
        <begin position="1"/>
        <end position="19"/>
    </location>
</feature>
<dbReference type="RefSeq" id="XP_009528325.1">
    <property type="nucleotide sequence ID" value="XM_009530030.1"/>
</dbReference>
<proteinExistence type="predicted"/>
<evidence type="ECO:0000313" key="2">
    <source>
        <dbReference type="EMBL" id="EGZ14576.1"/>
    </source>
</evidence>
<keyword evidence="1" id="KW-0732">Signal</keyword>
<sequence>MKAQIVLAALAALLLPVFMVQIYSVLERPVAESSASDFTQKACTASGGSIEPNRKGNDKCCVVSNQGAFFSSCRGLKAGSQFPNGRPIPAQCWGN</sequence>
<dbReference type="EMBL" id="JH159155">
    <property type="protein sequence ID" value="EGZ14576.1"/>
    <property type="molecule type" value="Genomic_DNA"/>
</dbReference>
<evidence type="ECO:0000256" key="1">
    <source>
        <dbReference type="SAM" id="SignalP"/>
    </source>
</evidence>
<feature type="chain" id="PRO_5003472211" evidence="1">
    <location>
        <begin position="20"/>
        <end position="95"/>
    </location>
</feature>
<accession>G4ZLK1</accession>
<evidence type="ECO:0000313" key="3">
    <source>
        <dbReference type="Proteomes" id="UP000002640"/>
    </source>
</evidence>
<organism evidence="2 3">
    <name type="scientific">Phytophthora sojae (strain P6497)</name>
    <name type="common">Soybean stem and root rot agent</name>
    <name type="synonym">Phytophthora megasperma f. sp. glycines</name>
    <dbReference type="NCBI Taxonomy" id="1094619"/>
    <lineage>
        <taxon>Eukaryota</taxon>
        <taxon>Sar</taxon>
        <taxon>Stramenopiles</taxon>
        <taxon>Oomycota</taxon>
        <taxon>Peronosporomycetes</taxon>
        <taxon>Peronosporales</taxon>
        <taxon>Peronosporaceae</taxon>
        <taxon>Phytophthora</taxon>
    </lineage>
</organism>
<protein>
    <submittedName>
        <fullName evidence="2">Uncharacterized protein</fullName>
    </submittedName>
</protein>
<dbReference type="GeneID" id="20640272"/>
<name>G4ZLK1_PHYSP</name>
<reference evidence="2 3" key="1">
    <citation type="journal article" date="2006" name="Science">
        <title>Phytophthora genome sequences uncover evolutionary origins and mechanisms of pathogenesis.</title>
        <authorList>
            <person name="Tyler B.M."/>
            <person name="Tripathy S."/>
            <person name="Zhang X."/>
            <person name="Dehal P."/>
            <person name="Jiang R.H."/>
            <person name="Aerts A."/>
            <person name="Arredondo F.D."/>
            <person name="Baxter L."/>
            <person name="Bensasson D."/>
            <person name="Beynon J.L."/>
            <person name="Chapman J."/>
            <person name="Damasceno C.M."/>
            <person name="Dorrance A.E."/>
            <person name="Dou D."/>
            <person name="Dickerman A.W."/>
            <person name="Dubchak I.L."/>
            <person name="Garbelotto M."/>
            <person name="Gijzen M."/>
            <person name="Gordon S.G."/>
            <person name="Govers F."/>
            <person name="Grunwald N.J."/>
            <person name="Huang W."/>
            <person name="Ivors K.L."/>
            <person name="Jones R.W."/>
            <person name="Kamoun S."/>
            <person name="Krampis K."/>
            <person name="Lamour K.H."/>
            <person name="Lee M.K."/>
            <person name="McDonald W.H."/>
            <person name="Medina M."/>
            <person name="Meijer H.J."/>
            <person name="Nordberg E.K."/>
            <person name="Maclean D.J."/>
            <person name="Ospina-Giraldo M.D."/>
            <person name="Morris P.F."/>
            <person name="Phuntumart V."/>
            <person name="Putnam N.H."/>
            <person name="Rash S."/>
            <person name="Rose J.K."/>
            <person name="Sakihama Y."/>
            <person name="Salamov A.A."/>
            <person name="Savidor A."/>
            <person name="Scheuring C.F."/>
            <person name="Smith B.M."/>
            <person name="Sobral B.W."/>
            <person name="Terry A."/>
            <person name="Torto-Alalibo T.A."/>
            <person name="Win J."/>
            <person name="Xu Z."/>
            <person name="Zhang H."/>
            <person name="Grigoriev I.V."/>
            <person name="Rokhsar D.S."/>
            <person name="Boore J.L."/>
        </authorList>
    </citation>
    <scope>NUCLEOTIDE SEQUENCE [LARGE SCALE GENOMIC DNA]</scope>
    <source>
        <strain evidence="2 3">P6497</strain>
    </source>
</reference>
<dbReference type="AlphaFoldDB" id="G4ZLK1"/>
<keyword evidence="3" id="KW-1185">Reference proteome</keyword>
<dbReference type="KEGG" id="psoj:PHYSODRAFT_286177"/>
<dbReference type="Proteomes" id="UP000002640">
    <property type="component" value="Unassembled WGS sequence"/>
</dbReference>
<gene>
    <name evidence="2" type="ORF">PHYSODRAFT_286177</name>
</gene>